<evidence type="ECO:0000313" key="10">
    <source>
        <dbReference type="Proteomes" id="UP000305233"/>
    </source>
</evidence>
<evidence type="ECO:0000256" key="2">
    <source>
        <dbReference type="ARBA" id="ARBA00022475"/>
    </source>
</evidence>
<feature type="transmembrane region" description="Helical" evidence="7">
    <location>
        <begin position="168"/>
        <end position="189"/>
    </location>
</feature>
<dbReference type="PANTHER" id="PTHR14969">
    <property type="entry name" value="SPHINGOSINE-1-PHOSPHATE PHOSPHOHYDROLASE"/>
    <property type="match status" value="1"/>
</dbReference>
<keyword evidence="4" id="KW-0378">Hydrolase</keyword>
<protein>
    <submittedName>
        <fullName evidence="9">Phosphatase PAP2 family protein</fullName>
    </submittedName>
</protein>
<reference evidence="9 10" key="1">
    <citation type="submission" date="2019-04" db="EMBL/GenBank/DDBJ databases">
        <authorList>
            <person name="Liu Q."/>
            <person name="Xin Y.-H."/>
        </authorList>
    </citation>
    <scope>NUCLEOTIDE SEQUENCE [LARGE SCALE GENOMIC DNA]</scope>
    <source>
        <strain evidence="9 10">AM23</strain>
    </source>
</reference>
<feature type="transmembrane region" description="Helical" evidence="7">
    <location>
        <begin position="141"/>
        <end position="162"/>
    </location>
</feature>
<dbReference type="InterPro" id="IPR036938">
    <property type="entry name" value="PAP2/HPO_sf"/>
</dbReference>
<keyword evidence="3 7" id="KW-0812">Transmembrane</keyword>
<evidence type="ECO:0000256" key="6">
    <source>
        <dbReference type="ARBA" id="ARBA00023136"/>
    </source>
</evidence>
<evidence type="ECO:0000259" key="8">
    <source>
        <dbReference type="SMART" id="SM00014"/>
    </source>
</evidence>
<dbReference type="OrthoDB" id="9789113at2"/>
<dbReference type="AlphaFoldDB" id="A0A4S5E2M3"/>
<gene>
    <name evidence="9" type="ORF">E8P82_11445</name>
</gene>
<feature type="transmembrane region" description="Helical" evidence="7">
    <location>
        <begin position="69"/>
        <end position="90"/>
    </location>
</feature>
<feature type="transmembrane region" description="Helical" evidence="7">
    <location>
        <begin position="110"/>
        <end position="134"/>
    </location>
</feature>
<keyword evidence="10" id="KW-1185">Reference proteome</keyword>
<dbReference type="SMART" id="SM00014">
    <property type="entry name" value="acidPPc"/>
    <property type="match status" value="1"/>
</dbReference>
<evidence type="ECO:0000256" key="7">
    <source>
        <dbReference type="SAM" id="Phobius"/>
    </source>
</evidence>
<feature type="transmembrane region" description="Helical" evidence="7">
    <location>
        <begin position="41"/>
        <end position="62"/>
    </location>
</feature>
<evidence type="ECO:0000256" key="5">
    <source>
        <dbReference type="ARBA" id="ARBA00022989"/>
    </source>
</evidence>
<name>A0A4S5E2M3_9MICC</name>
<keyword evidence="6 7" id="KW-0472">Membrane</keyword>
<dbReference type="RefSeq" id="WP_136455023.1">
    <property type="nucleotide sequence ID" value="NZ_SSWH01000010.1"/>
</dbReference>
<evidence type="ECO:0000256" key="4">
    <source>
        <dbReference type="ARBA" id="ARBA00022801"/>
    </source>
</evidence>
<comment type="caution">
    <text evidence="9">The sequence shown here is derived from an EMBL/GenBank/DDBJ whole genome shotgun (WGS) entry which is preliminary data.</text>
</comment>
<dbReference type="InterPro" id="IPR000326">
    <property type="entry name" value="PAP2/HPO"/>
</dbReference>
<dbReference type="GO" id="GO:0005886">
    <property type="term" value="C:plasma membrane"/>
    <property type="evidence" value="ECO:0007669"/>
    <property type="project" value="UniProtKB-SubCell"/>
</dbReference>
<accession>A0A4S5E2M3</accession>
<dbReference type="PANTHER" id="PTHR14969:SF62">
    <property type="entry name" value="DECAPRENYLPHOSPHORYL-5-PHOSPHORIBOSE PHOSPHATASE RV3807C-RELATED"/>
    <property type="match status" value="1"/>
</dbReference>
<evidence type="ECO:0000313" key="9">
    <source>
        <dbReference type="EMBL" id="THJ65593.1"/>
    </source>
</evidence>
<organism evidence="9 10">
    <name type="scientific">Arthrobacter echini</name>
    <dbReference type="NCBI Taxonomy" id="1529066"/>
    <lineage>
        <taxon>Bacteria</taxon>
        <taxon>Bacillati</taxon>
        <taxon>Actinomycetota</taxon>
        <taxon>Actinomycetes</taxon>
        <taxon>Micrococcales</taxon>
        <taxon>Micrococcaceae</taxon>
        <taxon>Arthrobacter</taxon>
    </lineage>
</organism>
<comment type="subcellular location">
    <subcellularLocation>
        <location evidence="1">Cell membrane</location>
        <topology evidence="1">Multi-pass membrane protein</topology>
    </subcellularLocation>
</comment>
<dbReference type="GO" id="GO:0016787">
    <property type="term" value="F:hydrolase activity"/>
    <property type="evidence" value="ECO:0007669"/>
    <property type="project" value="UniProtKB-KW"/>
</dbReference>
<dbReference type="Proteomes" id="UP000305233">
    <property type="component" value="Unassembled WGS sequence"/>
</dbReference>
<sequence length="208" mass="21576">MAAGLILKTNLFLAAFDLRLLQDVSHLHSGVGNAVALALHAGLRGLSAVVVLALVVGAMMALTRSVRNGLTIFVLTTGGWAATAVMKILVSRSRPDQSLLADSLLPGVQGATSFPSGHTAFAASLGIAVALVMWRTRWRTPAIVSAAVFAGLVGASRIYLGVHYVSDVVASFVLSAAVIVLLTGATGFFQRYRASLIRIGSPEGGRNP</sequence>
<dbReference type="EMBL" id="SSWH01000010">
    <property type="protein sequence ID" value="THJ65593.1"/>
    <property type="molecule type" value="Genomic_DNA"/>
</dbReference>
<keyword evidence="2" id="KW-1003">Cell membrane</keyword>
<dbReference type="SUPFAM" id="SSF48317">
    <property type="entry name" value="Acid phosphatase/Vanadium-dependent haloperoxidase"/>
    <property type="match status" value="1"/>
</dbReference>
<evidence type="ECO:0000256" key="1">
    <source>
        <dbReference type="ARBA" id="ARBA00004651"/>
    </source>
</evidence>
<feature type="domain" description="Phosphatidic acid phosphatase type 2/haloperoxidase" evidence="8">
    <location>
        <begin position="68"/>
        <end position="183"/>
    </location>
</feature>
<evidence type="ECO:0000256" key="3">
    <source>
        <dbReference type="ARBA" id="ARBA00022692"/>
    </source>
</evidence>
<dbReference type="Gene3D" id="1.20.144.10">
    <property type="entry name" value="Phosphatidic acid phosphatase type 2/haloperoxidase"/>
    <property type="match status" value="1"/>
</dbReference>
<dbReference type="Pfam" id="PF01569">
    <property type="entry name" value="PAP2"/>
    <property type="match status" value="1"/>
</dbReference>
<proteinExistence type="predicted"/>
<keyword evidence="5 7" id="KW-1133">Transmembrane helix</keyword>